<dbReference type="RefSeq" id="WP_053187728.1">
    <property type="nucleotide sequence ID" value="NZ_LGIA01000204.1"/>
</dbReference>
<dbReference type="Pfam" id="PF00293">
    <property type="entry name" value="NUDIX"/>
    <property type="match status" value="1"/>
</dbReference>
<gene>
    <name evidence="2" type="ORF">NC99_41580</name>
</gene>
<dbReference type="AlphaFoldDB" id="A0A0L8V3F1"/>
<dbReference type="InterPro" id="IPR015797">
    <property type="entry name" value="NUDIX_hydrolase-like_dom_sf"/>
</dbReference>
<dbReference type="GO" id="GO:0016787">
    <property type="term" value="F:hydrolase activity"/>
    <property type="evidence" value="ECO:0007669"/>
    <property type="project" value="UniProtKB-KW"/>
</dbReference>
<evidence type="ECO:0000259" key="1">
    <source>
        <dbReference type="PROSITE" id="PS51462"/>
    </source>
</evidence>
<dbReference type="STRING" id="1409788.NC99_41580"/>
<keyword evidence="2" id="KW-0378">Hydrolase</keyword>
<name>A0A0L8V3F1_9BACT</name>
<dbReference type="PROSITE" id="PS51462">
    <property type="entry name" value="NUDIX"/>
    <property type="match status" value="1"/>
</dbReference>
<dbReference type="EMBL" id="LGIA01000204">
    <property type="protein sequence ID" value="KOH43025.1"/>
    <property type="molecule type" value="Genomic_DNA"/>
</dbReference>
<organism evidence="2 3">
    <name type="scientific">Sunxiuqinia dokdonensis</name>
    <dbReference type="NCBI Taxonomy" id="1409788"/>
    <lineage>
        <taxon>Bacteria</taxon>
        <taxon>Pseudomonadati</taxon>
        <taxon>Bacteroidota</taxon>
        <taxon>Bacteroidia</taxon>
        <taxon>Marinilabiliales</taxon>
        <taxon>Prolixibacteraceae</taxon>
        <taxon>Sunxiuqinia</taxon>
    </lineage>
</organism>
<comment type="caution">
    <text evidence="2">The sequence shown here is derived from an EMBL/GenBank/DDBJ whole genome shotgun (WGS) entry which is preliminary data.</text>
</comment>
<dbReference type="Gene3D" id="3.90.79.10">
    <property type="entry name" value="Nucleoside Triphosphate Pyrophosphohydrolase"/>
    <property type="match status" value="1"/>
</dbReference>
<reference evidence="3" key="1">
    <citation type="submission" date="2015-07" db="EMBL/GenBank/DDBJ databases">
        <title>Genome sequencing of Sunxiuqinia dokdonensis strain SK.</title>
        <authorList>
            <person name="Ahn S."/>
            <person name="Kim B.-C."/>
        </authorList>
    </citation>
    <scope>NUCLEOTIDE SEQUENCE [LARGE SCALE GENOMIC DNA]</scope>
    <source>
        <strain evidence="3">SK</strain>
    </source>
</reference>
<dbReference type="SUPFAM" id="SSF55811">
    <property type="entry name" value="Nudix"/>
    <property type="match status" value="1"/>
</dbReference>
<evidence type="ECO:0000313" key="3">
    <source>
        <dbReference type="Proteomes" id="UP000036958"/>
    </source>
</evidence>
<dbReference type="InterPro" id="IPR000086">
    <property type="entry name" value="NUDIX_hydrolase_dom"/>
</dbReference>
<protein>
    <submittedName>
        <fullName evidence="2">NUDIX hydrolase</fullName>
    </submittedName>
</protein>
<sequence>MSQAIPTKFTIRVYGLFINDLNEILITDEFQLNTKMTKFPGGGLHFGEGPVDCLKREMREECQQEIEDIKHFYTTDFYQKALFYDDHQLLSIYYTAKIKPPVNFKISTIPFDFEIMKNGSQSFRWVELKTLNPDELTFPIDKHVANLLKRAEI</sequence>
<feature type="domain" description="Nudix hydrolase" evidence="1">
    <location>
        <begin position="9"/>
        <end position="148"/>
    </location>
</feature>
<keyword evidence="3" id="KW-1185">Reference proteome</keyword>
<dbReference type="OrthoDB" id="9810648at2"/>
<evidence type="ECO:0000313" key="2">
    <source>
        <dbReference type="EMBL" id="KOH43025.1"/>
    </source>
</evidence>
<dbReference type="Proteomes" id="UP000036958">
    <property type="component" value="Unassembled WGS sequence"/>
</dbReference>
<accession>A0A0L8V3F1</accession>
<proteinExistence type="predicted"/>